<dbReference type="GO" id="GO:0140359">
    <property type="term" value="F:ABC-type transporter activity"/>
    <property type="evidence" value="ECO:0007669"/>
    <property type="project" value="InterPro"/>
</dbReference>
<dbReference type="Proteomes" id="UP000198210">
    <property type="component" value="Chromosome I"/>
</dbReference>
<dbReference type="EMBL" id="LT607751">
    <property type="protein sequence ID" value="SCG50778.1"/>
    <property type="molecule type" value="Genomic_DNA"/>
</dbReference>
<feature type="transmembrane region" description="Helical" evidence="1">
    <location>
        <begin position="65"/>
        <end position="88"/>
    </location>
</feature>
<feature type="transmembrane region" description="Helical" evidence="1">
    <location>
        <begin position="309"/>
        <end position="327"/>
    </location>
</feature>
<name>A0A1C5HXT8_9ACTN</name>
<keyword evidence="1" id="KW-0472">Membrane</keyword>
<feature type="transmembrane region" description="Helical" evidence="1">
    <location>
        <begin position="109"/>
        <end position="136"/>
    </location>
</feature>
<protein>
    <submittedName>
        <fullName evidence="2">ABC-2 family transporter protein</fullName>
    </submittedName>
</protein>
<evidence type="ECO:0000313" key="2">
    <source>
        <dbReference type="EMBL" id="SCG50778.1"/>
    </source>
</evidence>
<dbReference type="AlphaFoldDB" id="A0A1C5HXT8"/>
<dbReference type="RefSeq" id="WP_088970687.1">
    <property type="nucleotide sequence ID" value="NZ_JBHLYF010000006.1"/>
</dbReference>
<keyword evidence="1" id="KW-1133">Transmembrane helix</keyword>
<keyword evidence="3" id="KW-1185">Reference proteome</keyword>
<accession>A0A1C5HXT8</accession>
<dbReference type="GO" id="GO:0005886">
    <property type="term" value="C:plasma membrane"/>
    <property type="evidence" value="ECO:0007669"/>
    <property type="project" value="UniProtKB-SubCell"/>
</dbReference>
<evidence type="ECO:0000313" key="3">
    <source>
        <dbReference type="Proteomes" id="UP000198210"/>
    </source>
</evidence>
<sequence>MIWMSWRQFRTQALVAAAVLVVVAAWLLVLGSQIRHQYATEVAPCPGDCAAVAGRFLDTYRSRVYALDALLLAVPALLGVFWGAPLVARELETGTHRLAWNQSVTRRRWLAAKLAVAALAAAVTAGALSALAGWAVGRYDQVAAGPYDPLGAGRFSTLLFGARDLTPVGYAVFAVVVGALLGLLLRRTVPAMAVTLLLFVAVQVLVPNLVRPHLMRPAHADQPMTAERFERLAGLGGPFSDTTVKGLKIPDAWVTSTSPLLTATGRPLSTAEFRACEGRSWQCLADLDLHVAVAYQPNDRYWAFQLREAGIFLAAALLLAGLGAVRIQRRRD</sequence>
<proteinExistence type="predicted"/>
<reference evidence="2 3" key="1">
    <citation type="submission" date="2016-06" db="EMBL/GenBank/DDBJ databases">
        <authorList>
            <person name="Kjaerup R.B."/>
            <person name="Dalgaard T.S."/>
            <person name="Juul-Madsen H.R."/>
        </authorList>
    </citation>
    <scope>NUCLEOTIDE SEQUENCE [LARGE SCALE GENOMIC DNA]</scope>
    <source>
        <strain evidence="2 3">DSM 45097</strain>
    </source>
</reference>
<organism evidence="2 3">
    <name type="scientific">Micromonospora siamensis</name>
    <dbReference type="NCBI Taxonomy" id="299152"/>
    <lineage>
        <taxon>Bacteria</taxon>
        <taxon>Bacillati</taxon>
        <taxon>Actinomycetota</taxon>
        <taxon>Actinomycetes</taxon>
        <taxon>Micromonosporales</taxon>
        <taxon>Micromonosporaceae</taxon>
        <taxon>Micromonospora</taxon>
    </lineage>
</organism>
<evidence type="ECO:0000256" key="1">
    <source>
        <dbReference type="SAM" id="Phobius"/>
    </source>
</evidence>
<feature type="transmembrane region" description="Helical" evidence="1">
    <location>
        <begin position="192"/>
        <end position="210"/>
    </location>
</feature>
<gene>
    <name evidence="2" type="ORF">GA0074704_2542</name>
</gene>
<keyword evidence="1" id="KW-0812">Transmembrane</keyword>
<dbReference type="Pfam" id="PF12679">
    <property type="entry name" value="ABC2_membrane_2"/>
    <property type="match status" value="1"/>
</dbReference>
<feature type="transmembrane region" description="Helical" evidence="1">
    <location>
        <begin position="168"/>
        <end position="185"/>
    </location>
</feature>